<dbReference type="Pfam" id="PF15075">
    <property type="entry name" value="SPMAP1-like"/>
    <property type="match status" value="1"/>
</dbReference>
<dbReference type="PANTHER" id="PTHR34221:SF4">
    <property type="entry name" value="CHROMOSOME LG9 OPEN READING FRAME, HUMAN C17ORF98"/>
    <property type="match status" value="1"/>
</dbReference>
<dbReference type="EMBL" id="BEZZ01000002">
    <property type="protein sequence ID" value="GCC20941.1"/>
    <property type="molecule type" value="Genomic_DNA"/>
</dbReference>
<sequence length="164" mass="17921">MPSGLPPRFAPSPPKAELKRREKAFLLDCVAISSIARDYSYSAPKAGTVIPPYNAQNDRHALAYFRTKPLPPLLRKTGQSRGGTSIHGVTVDRFQFQGAAAGYLRTRNKNGAGHSADQVKGHSLFLSEVKPIFGYNGLYGYRRNTPALRKVPSPFGVITQSAIH</sequence>
<accession>A0A401RS25</accession>
<comment type="caution">
    <text evidence="1">The sequence shown here is derived from an EMBL/GenBank/DDBJ whole genome shotgun (WGS) entry which is preliminary data.</text>
</comment>
<evidence type="ECO:0000313" key="1">
    <source>
        <dbReference type="EMBL" id="GCC20941.1"/>
    </source>
</evidence>
<reference evidence="1 2" key="1">
    <citation type="journal article" date="2018" name="Nat. Ecol. Evol.">
        <title>Shark genomes provide insights into elasmobranch evolution and the origin of vertebrates.</title>
        <authorList>
            <person name="Hara Y"/>
            <person name="Yamaguchi K"/>
            <person name="Onimaru K"/>
            <person name="Kadota M"/>
            <person name="Koyanagi M"/>
            <person name="Keeley SD"/>
            <person name="Tatsumi K"/>
            <person name="Tanaka K"/>
            <person name="Motone F"/>
            <person name="Kageyama Y"/>
            <person name="Nozu R"/>
            <person name="Adachi N"/>
            <person name="Nishimura O"/>
            <person name="Nakagawa R"/>
            <person name="Tanegashima C"/>
            <person name="Kiyatake I"/>
            <person name="Matsumoto R"/>
            <person name="Murakumo K"/>
            <person name="Nishida K"/>
            <person name="Terakita A"/>
            <person name="Kuratani S"/>
            <person name="Sato K"/>
            <person name="Hyodo S Kuraku.S."/>
        </authorList>
    </citation>
    <scope>NUCLEOTIDE SEQUENCE [LARGE SCALE GENOMIC DNA]</scope>
</reference>
<proteinExistence type="predicted"/>
<protein>
    <submittedName>
        <fullName evidence="1">Uncharacterized protein</fullName>
    </submittedName>
</protein>
<dbReference type="AlphaFoldDB" id="A0A401RS25"/>
<dbReference type="OMA" id="RRNCPKL"/>
<keyword evidence="2" id="KW-1185">Reference proteome</keyword>
<dbReference type="OrthoDB" id="9935043at2759"/>
<dbReference type="InterPro" id="IPR028027">
    <property type="entry name" value="SPMAP1"/>
</dbReference>
<name>A0A401RS25_CHIPU</name>
<organism evidence="1 2">
    <name type="scientific">Chiloscyllium punctatum</name>
    <name type="common">Brownbanded bambooshark</name>
    <name type="synonym">Hemiscyllium punctatum</name>
    <dbReference type="NCBI Taxonomy" id="137246"/>
    <lineage>
        <taxon>Eukaryota</taxon>
        <taxon>Metazoa</taxon>
        <taxon>Chordata</taxon>
        <taxon>Craniata</taxon>
        <taxon>Vertebrata</taxon>
        <taxon>Chondrichthyes</taxon>
        <taxon>Elasmobranchii</taxon>
        <taxon>Galeomorphii</taxon>
        <taxon>Galeoidea</taxon>
        <taxon>Orectolobiformes</taxon>
        <taxon>Hemiscylliidae</taxon>
        <taxon>Chiloscyllium</taxon>
    </lineage>
</organism>
<evidence type="ECO:0000313" key="2">
    <source>
        <dbReference type="Proteomes" id="UP000287033"/>
    </source>
</evidence>
<dbReference type="PANTHER" id="PTHR34221">
    <property type="entry name" value="HYPOTHETICAL PROTEIN LOC691189"/>
    <property type="match status" value="1"/>
</dbReference>
<gene>
    <name evidence="1" type="ORF">chiPu_0000115</name>
</gene>
<dbReference type="Proteomes" id="UP000287033">
    <property type="component" value="Unassembled WGS sequence"/>
</dbReference>